<dbReference type="InterPro" id="IPR035388">
    <property type="entry name" value="SwrA"/>
</dbReference>
<gene>
    <name evidence="1" type="ORF">OIH86_02135</name>
</gene>
<accession>A0ABT3DBL8</accession>
<proteinExistence type="predicted"/>
<dbReference type="RefSeq" id="WP_264141407.1">
    <property type="nucleotide sequence ID" value="NZ_CP162630.1"/>
</dbReference>
<name>A0ABT3DBL8_9BACI</name>
<protein>
    <submittedName>
        <fullName evidence="1">Swarming motility protein SwrAA</fullName>
    </submittedName>
</protein>
<evidence type="ECO:0000313" key="2">
    <source>
        <dbReference type="Proteomes" id="UP001526147"/>
    </source>
</evidence>
<dbReference type="Pfam" id="PF17423">
    <property type="entry name" value="SwrA"/>
    <property type="match status" value="1"/>
</dbReference>
<dbReference type="EMBL" id="JAOYEY010000018">
    <property type="protein sequence ID" value="MCV9884448.1"/>
    <property type="molecule type" value="Genomic_DNA"/>
</dbReference>
<keyword evidence="2" id="KW-1185">Reference proteome</keyword>
<sequence>MRNSSFQKEQVYQEIFTQLTESSSAQPFHSSPSKPIRLFSMYVANYTSIKKVEQIDEDCVKEYFQYLLQNHKRLSLSLSDIKKSMKVIVDLLGMEEEQNFRDFSLSNSSLWENLK</sequence>
<reference evidence="1 2" key="1">
    <citation type="submission" date="2022-10" db="EMBL/GenBank/DDBJ databases">
        <title>Draft genome assembly of moderately radiation resistant bacterium Metabacillus halosaccharovorans.</title>
        <authorList>
            <person name="Pal S."/>
            <person name="Gopinathan A."/>
        </authorList>
    </citation>
    <scope>NUCLEOTIDE SEQUENCE [LARGE SCALE GENOMIC DNA]</scope>
    <source>
        <strain evidence="1 2">VITHBRA001</strain>
    </source>
</reference>
<dbReference type="Proteomes" id="UP001526147">
    <property type="component" value="Unassembled WGS sequence"/>
</dbReference>
<comment type="caution">
    <text evidence="1">The sequence shown here is derived from an EMBL/GenBank/DDBJ whole genome shotgun (WGS) entry which is preliminary data.</text>
</comment>
<organism evidence="1 2">
    <name type="scientific">Metabacillus halosaccharovorans</name>
    <dbReference type="NCBI Taxonomy" id="930124"/>
    <lineage>
        <taxon>Bacteria</taxon>
        <taxon>Bacillati</taxon>
        <taxon>Bacillota</taxon>
        <taxon>Bacilli</taxon>
        <taxon>Bacillales</taxon>
        <taxon>Bacillaceae</taxon>
        <taxon>Metabacillus</taxon>
    </lineage>
</organism>
<evidence type="ECO:0000313" key="1">
    <source>
        <dbReference type="EMBL" id="MCV9884448.1"/>
    </source>
</evidence>